<dbReference type="InterPro" id="IPR003959">
    <property type="entry name" value="ATPase_AAA_core"/>
</dbReference>
<dbReference type="Gene3D" id="3.40.50.300">
    <property type="entry name" value="P-loop containing nucleotide triphosphate hydrolases"/>
    <property type="match status" value="1"/>
</dbReference>
<protein>
    <recommendedName>
        <fullName evidence="4">Sliding-clamp-loader large subunit</fullName>
        <ecNumber evidence="4">3.6.4.-</ecNumber>
    </recommendedName>
    <alternativeName>
        <fullName evidence="4">Clamp loader gp44 subunit</fullName>
    </alternativeName>
</protein>
<dbReference type="GeneID" id="9926541"/>
<dbReference type="Pfam" id="PF00004">
    <property type="entry name" value="AAA"/>
    <property type="match status" value="1"/>
</dbReference>
<dbReference type="GO" id="GO:0003689">
    <property type="term" value="F:DNA clamp loader activity"/>
    <property type="evidence" value="ECO:0007669"/>
    <property type="project" value="UniProtKB-UniRule"/>
</dbReference>
<evidence type="ECO:0000313" key="7">
    <source>
        <dbReference type="Proteomes" id="UP000008731"/>
    </source>
</evidence>
<dbReference type="GO" id="GO:0005524">
    <property type="term" value="F:ATP binding"/>
    <property type="evidence" value="ECO:0007669"/>
    <property type="project" value="UniProtKB-UniRule"/>
</dbReference>
<dbReference type="OrthoDB" id="4962at10239"/>
<dbReference type="InterPro" id="IPR027417">
    <property type="entry name" value="P-loop_NTPase"/>
</dbReference>
<name>E5EPP1_9CAUD</name>
<dbReference type="Pfam" id="PF21328">
    <property type="entry name" value="Gp44_lid"/>
    <property type="match status" value="1"/>
</dbReference>
<dbReference type="Pfam" id="PF21429">
    <property type="entry name" value="Gp44_C"/>
    <property type="match status" value="1"/>
</dbReference>
<dbReference type="InterPro" id="IPR048815">
    <property type="entry name" value="Gp44_lid"/>
</dbReference>
<dbReference type="GO" id="GO:0039693">
    <property type="term" value="P:viral DNA genome replication"/>
    <property type="evidence" value="ECO:0007669"/>
    <property type="project" value="UniProtKB-UniRule"/>
</dbReference>
<feature type="binding site" evidence="4">
    <location>
        <position position="27"/>
    </location>
    <ligand>
        <name>ATP</name>
        <dbReference type="ChEBI" id="CHEBI:30616"/>
    </ligand>
</feature>
<gene>
    <name evidence="6" type="primary">44</name>
    <name evidence="6" type="ORF">Acj9p107</name>
</gene>
<dbReference type="RefSeq" id="YP_004010244.1">
    <property type="nucleotide sequence ID" value="NC_014663.1"/>
</dbReference>
<dbReference type="SMART" id="SM00382">
    <property type="entry name" value="AAA"/>
    <property type="match status" value="1"/>
</dbReference>
<dbReference type="InterPro" id="IPR003593">
    <property type="entry name" value="AAA+_ATPase"/>
</dbReference>
<dbReference type="KEGG" id="vg:9926541"/>
<evidence type="ECO:0000256" key="3">
    <source>
        <dbReference type="ARBA" id="ARBA00022840"/>
    </source>
</evidence>
<dbReference type="Proteomes" id="UP000008731">
    <property type="component" value="Segment"/>
</dbReference>
<comment type="subunit">
    <text evidence="4">The sliding-clamp-loader consists of 4 large subunits and 1 small subunit. Interacts with the sliding clamp; this interaction allows the sliding-clamp-loader to open the sliding clamp. Part of the replicase complex that includes the DNA polymerase, the polymerase clamp, the clamp loader complex, the single-stranded DNA binding protein, the primase, the helicase and the helicase assembly factor.</text>
</comment>
<evidence type="ECO:0000256" key="1">
    <source>
        <dbReference type="ARBA" id="ARBA00022705"/>
    </source>
</evidence>
<reference evidence="6 7" key="1">
    <citation type="journal article" date="2010" name="Virol. J.">
        <title>Genomes of the T4-related bacteriophages as windows on microbial genome evolution.</title>
        <authorList>
            <person name="Petrov V.M."/>
            <person name="Ratnayaka S."/>
            <person name="Nolan J.M."/>
            <person name="Miller E.S."/>
            <person name="Karam J.D."/>
        </authorList>
    </citation>
    <scope>NUCLEOTIDE SEQUENCE [LARGE SCALE GENOMIC DNA]</scope>
</reference>
<dbReference type="GO" id="GO:0006281">
    <property type="term" value="P:DNA repair"/>
    <property type="evidence" value="ECO:0007669"/>
    <property type="project" value="TreeGrafter"/>
</dbReference>
<dbReference type="SUPFAM" id="SSF52540">
    <property type="entry name" value="P-loop containing nucleoside triphosphate hydrolases"/>
    <property type="match status" value="1"/>
</dbReference>
<feature type="domain" description="AAA+ ATPase" evidence="5">
    <location>
        <begin position="44"/>
        <end position="164"/>
    </location>
</feature>
<dbReference type="HAMAP" id="MF_04162">
    <property type="entry name" value="T4_Clamp_Loader_L"/>
    <property type="match status" value="1"/>
</dbReference>
<keyword evidence="2 4" id="KW-0547">Nucleotide-binding</keyword>
<dbReference type="InterPro" id="IPR050238">
    <property type="entry name" value="DNA_Rep/Repair_Clamp_Loader"/>
</dbReference>
<keyword evidence="4" id="KW-0238">DNA-binding</keyword>
<dbReference type="PANTHER" id="PTHR11669">
    <property type="entry name" value="REPLICATION FACTOR C / DNA POLYMERASE III GAMMA-TAU SUBUNIT"/>
    <property type="match status" value="1"/>
</dbReference>
<dbReference type="EMBL" id="HM004124">
    <property type="protein sequence ID" value="ADG60007.1"/>
    <property type="molecule type" value="Genomic_DNA"/>
</dbReference>
<comment type="caution">
    <text evidence="4">Lacks conserved residue(s) required for the propagation of feature annotation.</text>
</comment>
<keyword evidence="1" id="KW-0235">DNA replication</keyword>
<evidence type="ECO:0000256" key="4">
    <source>
        <dbReference type="HAMAP-Rule" id="MF_04162"/>
    </source>
</evidence>
<accession>E5EPP1</accession>
<proteinExistence type="inferred from homology"/>
<dbReference type="GO" id="GO:0003677">
    <property type="term" value="F:DNA binding"/>
    <property type="evidence" value="ECO:0007669"/>
    <property type="project" value="UniProtKB-UniRule"/>
</dbReference>
<evidence type="ECO:0000259" key="5">
    <source>
        <dbReference type="SMART" id="SM00382"/>
    </source>
</evidence>
<feature type="binding site" evidence="4">
    <location>
        <position position="208"/>
    </location>
    <ligand>
        <name>ATP</name>
        <dbReference type="ChEBI" id="CHEBI:30616"/>
    </ligand>
</feature>
<dbReference type="InterPro" id="IPR046388">
    <property type="entry name" value="T4_Clamp_Loader_L"/>
</dbReference>
<dbReference type="GO" id="GO:0016887">
    <property type="term" value="F:ATP hydrolysis activity"/>
    <property type="evidence" value="ECO:0007669"/>
    <property type="project" value="UniProtKB-UniRule"/>
</dbReference>
<keyword evidence="3 4" id="KW-0067">ATP-binding</keyword>
<evidence type="ECO:0000256" key="2">
    <source>
        <dbReference type="ARBA" id="ARBA00022741"/>
    </source>
</evidence>
<keyword evidence="4" id="KW-0378">Hydrolase</keyword>
<dbReference type="GO" id="GO:0006261">
    <property type="term" value="P:DNA-templated DNA replication"/>
    <property type="evidence" value="ECO:0007669"/>
    <property type="project" value="TreeGrafter"/>
</dbReference>
<dbReference type="PANTHER" id="PTHR11669:SF20">
    <property type="entry name" value="REPLICATION FACTOR C SUBUNIT 4"/>
    <property type="match status" value="1"/>
</dbReference>
<keyword evidence="7" id="KW-1185">Reference proteome</keyword>
<evidence type="ECO:0000313" key="6">
    <source>
        <dbReference type="EMBL" id="ADG60007.1"/>
    </source>
</evidence>
<dbReference type="Gene3D" id="1.20.272.10">
    <property type="match status" value="1"/>
</dbReference>
<dbReference type="InterPro" id="IPR048817">
    <property type="entry name" value="Gp44_C"/>
</dbReference>
<feature type="binding site" evidence="4">
    <location>
        <begin position="56"/>
        <end position="61"/>
    </location>
    <ligand>
        <name>ATP</name>
        <dbReference type="ChEBI" id="CHEBI:30616"/>
    </ligand>
</feature>
<comment type="function">
    <text evidence="4">Forms the sliding-clamp-loader together with the small subunit. Functions as an ATPase enzyme. The clamp loader holds the clamp in an open conformation and places it onto the DNA. 4 ATP molecules must bind to the sliding-clamp-loader before the latter can open the sliding clamp. ATP hydrolysis triggers the detachment of the sliding clamp from the sliding-clamp-loader, freeing the sliding clamp to track along DNA.</text>
</comment>
<organism evidence="6 7">
    <name type="scientific">Acinetobacter phage Acj9</name>
    <dbReference type="NCBI Taxonomy" id="760939"/>
    <lineage>
        <taxon>Viruses</taxon>
        <taxon>Duplodnaviria</taxon>
        <taxon>Heunggongvirae</taxon>
        <taxon>Uroviricota</taxon>
        <taxon>Caudoviricetes</taxon>
        <taxon>Pantevenvirales</taxon>
        <taxon>Straboviridae</taxon>
        <taxon>Twarogvirinae</taxon>
        <taxon>Acajnonavirus</taxon>
        <taxon>Acajnonavirus acj9</taxon>
    </lineage>
</organism>
<dbReference type="EC" id="3.6.4.-" evidence="4"/>
<comment type="similarity">
    <text evidence="4">Belongs to the Tevenvirinae sliding-clamp-loader large subunit family.</text>
</comment>
<dbReference type="Gene3D" id="1.10.8.60">
    <property type="match status" value="1"/>
</dbReference>
<keyword evidence="4" id="KW-1194">Viral DNA replication</keyword>
<sequence>MSVLLSVNPREHMFELKFRPQSIDECILPEYDKQVFKNYTAKGKLPHLILQSNSPGTGKTTVARALCNDINADMMFVNGSGCGIDFIKNDLTIFASSKSIDGRPKVIVLDEFDRPQLAEAQRYLRSFMEAYAKNCSVIITANNLDGIITPLHSRADIVKFGAPTQEDTISMMRQMILRCIEICKHENIKVEDPKVIAALVKKNFPDFRKTINQLDHYSSSGVIDSGILSLVTGDSSSIDDIVVALGATGVAPNFEELRKLATKYAPNYGQFINTLIENLIPRVDKVSKIRLYEITGENNQFHGQAANVEVHLMYMYIQLLKEMRWI</sequence>